<dbReference type="Pfam" id="PF07876">
    <property type="entry name" value="Dabb"/>
    <property type="match status" value="1"/>
</dbReference>
<dbReference type="PANTHER" id="PTHR33178">
    <property type="match status" value="1"/>
</dbReference>
<dbReference type="SUPFAM" id="SSF54909">
    <property type="entry name" value="Dimeric alpha+beta barrel"/>
    <property type="match status" value="1"/>
</dbReference>
<evidence type="ECO:0000313" key="3">
    <source>
        <dbReference type="EMBL" id="QGZ38984.1"/>
    </source>
</evidence>
<dbReference type="Proteomes" id="UP000437862">
    <property type="component" value="Chromosome"/>
</dbReference>
<keyword evidence="4" id="KW-1185">Reference proteome</keyword>
<sequence>MPHRLLHLIAMLAETIAVLRHVVLFAFKEDASAETVEAVVAGFAALPDAISEINGYEWGTNVSPEGLNDGFTHCFTLTFASAESRDAYLNHPAHVAFVKSLGQCLERSLVLDYWARLPAGPVEEQAVINATVS</sequence>
<evidence type="ECO:0000256" key="1">
    <source>
        <dbReference type="ARBA" id="ARBA00011738"/>
    </source>
</evidence>
<proteinExistence type="predicted"/>
<dbReference type="InterPro" id="IPR044662">
    <property type="entry name" value="HS1/DABB1-like"/>
</dbReference>
<dbReference type="SMART" id="SM00886">
    <property type="entry name" value="Dabb"/>
    <property type="match status" value="1"/>
</dbReference>
<name>A0ABX6FN45_9BURK</name>
<organism evidence="3 4">
    <name type="scientific">Pseudoduganella flava</name>
    <dbReference type="NCBI Taxonomy" id="871742"/>
    <lineage>
        <taxon>Bacteria</taxon>
        <taxon>Pseudomonadati</taxon>
        <taxon>Pseudomonadota</taxon>
        <taxon>Betaproteobacteria</taxon>
        <taxon>Burkholderiales</taxon>
        <taxon>Oxalobacteraceae</taxon>
        <taxon>Telluria group</taxon>
        <taxon>Pseudoduganella</taxon>
    </lineage>
</organism>
<gene>
    <name evidence="3" type="ORF">GO485_07940</name>
</gene>
<evidence type="ECO:0000313" key="4">
    <source>
        <dbReference type="Proteomes" id="UP000437862"/>
    </source>
</evidence>
<dbReference type="PANTHER" id="PTHR33178:SF10">
    <property type="entry name" value="STRESS-RESPONSE A_B BARREL DOMAIN-CONTAINING PROTEIN"/>
    <property type="match status" value="1"/>
</dbReference>
<dbReference type="InterPro" id="IPR013097">
    <property type="entry name" value="Dabb"/>
</dbReference>
<dbReference type="EMBL" id="CP046904">
    <property type="protein sequence ID" value="QGZ38984.1"/>
    <property type="molecule type" value="Genomic_DNA"/>
</dbReference>
<dbReference type="InterPro" id="IPR011008">
    <property type="entry name" value="Dimeric_a/b-barrel"/>
</dbReference>
<accession>A0ABX6FN45</accession>
<protein>
    <submittedName>
        <fullName evidence="3">Dabb family protein</fullName>
    </submittedName>
</protein>
<evidence type="ECO:0000259" key="2">
    <source>
        <dbReference type="PROSITE" id="PS51502"/>
    </source>
</evidence>
<dbReference type="Gene3D" id="3.30.70.100">
    <property type="match status" value="1"/>
</dbReference>
<comment type="subunit">
    <text evidence="1">Homodimer.</text>
</comment>
<reference evidence="3 4" key="1">
    <citation type="submission" date="2019-12" db="EMBL/GenBank/DDBJ databases">
        <title>Draft Genome Sequences of Six Type Strains of the Genus Massilia.</title>
        <authorList>
            <person name="Miess H."/>
            <person name="Frediansyah A."/>
            <person name="Goeker M."/>
            <person name="Gross H."/>
        </authorList>
    </citation>
    <scope>NUCLEOTIDE SEQUENCE [LARGE SCALE GENOMIC DNA]</scope>
    <source>
        <strain evidence="3 4">DSM 26639</strain>
    </source>
</reference>
<dbReference type="PROSITE" id="PS51502">
    <property type="entry name" value="S_R_A_B_BARREL"/>
    <property type="match status" value="1"/>
</dbReference>
<feature type="domain" description="Stress-response A/B barrel" evidence="2">
    <location>
        <begin position="19"/>
        <end position="113"/>
    </location>
</feature>